<protein>
    <submittedName>
        <fullName evidence="3">Proline-rich receptor-like protein kinase PERK9</fullName>
    </submittedName>
</protein>
<reference evidence="3" key="1">
    <citation type="submission" date="2025-08" db="UniProtKB">
        <authorList>
            <consortium name="RefSeq"/>
        </authorList>
    </citation>
    <scope>IDENTIFICATION</scope>
    <source>
        <tissue evidence="3">Whole body</tissue>
    </source>
</reference>
<feature type="region of interest" description="Disordered" evidence="1">
    <location>
        <begin position="70"/>
        <end position="150"/>
    </location>
</feature>
<organism evidence="2 3">
    <name type="scientific">Polistes dominula</name>
    <name type="common">European paper wasp</name>
    <name type="synonym">Vespa dominula</name>
    <dbReference type="NCBI Taxonomy" id="743375"/>
    <lineage>
        <taxon>Eukaryota</taxon>
        <taxon>Metazoa</taxon>
        <taxon>Ecdysozoa</taxon>
        <taxon>Arthropoda</taxon>
        <taxon>Hexapoda</taxon>
        <taxon>Insecta</taxon>
        <taxon>Pterygota</taxon>
        <taxon>Neoptera</taxon>
        <taxon>Endopterygota</taxon>
        <taxon>Hymenoptera</taxon>
        <taxon>Apocrita</taxon>
        <taxon>Aculeata</taxon>
        <taxon>Vespoidea</taxon>
        <taxon>Vespidae</taxon>
        <taxon>Polistinae</taxon>
        <taxon>Polistini</taxon>
        <taxon>Polistes</taxon>
    </lineage>
</organism>
<keyword evidence="2" id="KW-1185">Reference proteome</keyword>
<gene>
    <name evidence="3" type="primary">LOC107065516</name>
</gene>
<feature type="compositionally biased region" description="Basic and acidic residues" evidence="1">
    <location>
        <begin position="74"/>
        <end position="119"/>
    </location>
</feature>
<evidence type="ECO:0000313" key="2">
    <source>
        <dbReference type="Proteomes" id="UP000694924"/>
    </source>
</evidence>
<evidence type="ECO:0000256" key="1">
    <source>
        <dbReference type="SAM" id="MobiDB-lite"/>
    </source>
</evidence>
<name>A0ABM1I3H7_POLDO</name>
<dbReference type="Proteomes" id="UP000694924">
    <property type="component" value="Unplaced"/>
</dbReference>
<accession>A0ABM1I3H7</accession>
<dbReference type="RefSeq" id="XP_015174764.1">
    <property type="nucleotide sequence ID" value="XM_015319278.1"/>
</dbReference>
<proteinExistence type="predicted"/>
<feature type="compositionally biased region" description="Basic and acidic residues" evidence="1">
    <location>
        <begin position="127"/>
        <end position="149"/>
    </location>
</feature>
<dbReference type="GeneID" id="107065516"/>
<evidence type="ECO:0000313" key="3">
    <source>
        <dbReference type="RefSeq" id="XP_015174764.1"/>
    </source>
</evidence>
<sequence length="180" mass="20486">MLELKCGTGIYREEIRDFTSESSKRSSAILCIAVQSAVLEVDVEDLGDYEKHLLGLKDVPVFELEQSNVEELEDYRRPPSDGRRPPRPPPGERPRPPPGERPRPPPGERPRPPPPDKRPPRPPPGERPPRPPPSDKRPPNGGRPEEISDNHINSFFRNLLISKTYIMNWNQNNSNRNNLS</sequence>